<dbReference type="Proteomes" id="UP000058012">
    <property type="component" value="Unassembled WGS sequence"/>
</dbReference>
<dbReference type="GO" id="GO:0008237">
    <property type="term" value="F:metallopeptidase activity"/>
    <property type="evidence" value="ECO:0007669"/>
    <property type="project" value="InterPro"/>
</dbReference>
<dbReference type="InterPro" id="IPR018392">
    <property type="entry name" value="LysM"/>
</dbReference>
<keyword evidence="1" id="KW-0472">Membrane</keyword>
<dbReference type="SUPFAM" id="SSF55486">
    <property type="entry name" value="Metalloproteases ('zincins'), catalytic domain"/>
    <property type="match status" value="1"/>
</dbReference>
<reference evidence="3 4" key="1">
    <citation type="submission" date="2015-10" db="EMBL/GenBank/DDBJ databases">
        <title>Draft genome sequence of Novosphingobium fuchskuhlense DSM 25065 isolated from a surface water sample of the southwest basin of Lake Grosse Fuchskuhle.</title>
        <authorList>
            <person name="Ruckert C."/>
            <person name="Winkler A."/>
            <person name="Glaeser J."/>
            <person name="Grossart H.-P."/>
            <person name="Kalinowski J."/>
            <person name="Glaeser S."/>
        </authorList>
    </citation>
    <scope>NUCLEOTIDE SEQUENCE [LARGE SCALE GENOMIC DNA]</scope>
    <source>
        <strain evidence="3 4">FNE08-7</strain>
    </source>
</reference>
<keyword evidence="1" id="KW-1133">Transmembrane helix</keyword>
<evidence type="ECO:0000313" key="4">
    <source>
        <dbReference type="Proteomes" id="UP000058012"/>
    </source>
</evidence>
<name>A0A117UUA0_9SPHN</name>
<dbReference type="EMBL" id="LLZS01000007">
    <property type="protein sequence ID" value="KUR70995.1"/>
    <property type="molecule type" value="Genomic_DNA"/>
</dbReference>
<comment type="caution">
    <text evidence="3">The sequence shown here is derived from an EMBL/GenBank/DDBJ whole genome shotgun (WGS) entry which is preliminary data.</text>
</comment>
<keyword evidence="4" id="KW-1185">Reference proteome</keyword>
<dbReference type="PANTHER" id="PTHR32305">
    <property type="match status" value="1"/>
</dbReference>
<feature type="transmembrane region" description="Helical" evidence="1">
    <location>
        <begin position="3166"/>
        <end position="3183"/>
    </location>
</feature>
<organism evidence="3 4">
    <name type="scientific">Novosphingobium fuchskuhlense</name>
    <dbReference type="NCBI Taxonomy" id="1117702"/>
    <lineage>
        <taxon>Bacteria</taxon>
        <taxon>Pseudomonadati</taxon>
        <taxon>Pseudomonadota</taxon>
        <taxon>Alphaproteobacteria</taxon>
        <taxon>Sphingomonadales</taxon>
        <taxon>Sphingomonadaceae</taxon>
        <taxon>Novosphingobium</taxon>
    </lineage>
</organism>
<dbReference type="CDD" id="cd00118">
    <property type="entry name" value="LysM"/>
    <property type="match status" value="1"/>
</dbReference>
<dbReference type="InterPro" id="IPR006530">
    <property type="entry name" value="YD"/>
</dbReference>
<feature type="domain" description="LysM" evidence="2">
    <location>
        <begin position="3078"/>
        <end position="3125"/>
    </location>
</feature>
<dbReference type="STRING" id="1117702.AQZ52_09810"/>
<dbReference type="InterPro" id="IPR045351">
    <property type="entry name" value="DUF6531"/>
</dbReference>
<dbReference type="InterPro" id="IPR036779">
    <property type="entry name" value="LysM_dom_sf"/>
</dbReference>
<dbReference type="Gene3D" id="3.10.350.10">
    <property type="entry name" value="LysM domain"/>
    <property type="match status" value="1"/>
</dbReference>
<dbReference type="SUPFAM" id="SSF69322">
    <property type="entry name" value="Tricorn protease domain 2"/>
    <property type="match status" value="1"/>
</dbReference>
<dbReference type="PANTHER" id="PTHR32305:SF15">
    <property type="entry name" value="PROTEIN RHSA-RELATED"/>
    <property type="match status" value="1"/>
</dbReference>
<dbReference type="Pfam" id="PF20148">
    <property type="entry name" value="DUF6531"/>
    <property type="match status" value="1"/>
</dbReference>
<dbReference type="Gene3D" id="2.180.10.10">
    <property type="entry name" value="RHS repeat-associated core"/>
    <property type="match status" value="6"/>
</dbReference>
<evidence type="ECO:0000256" key="1">
    <source>
        <dbReference type="SAM" id="Phobius"/>
    </source>
</evidence>
<dbReference type="Gene3D" id="3.40.390.10">
    <property type="entry name" value="Collagenase (Catalytic Domain)"/>
    <property type="match status" value="1"/>
</dbReference>
<evidence type="ECO:0000259" key="2">
    <source>
        <dbReference type="PROSITE" id="PS51782"/>
    </source>
</evidence>
<dbReference type="InterPro" id="IPR050708">
    <property type="entry name" value="T6SS_VgrG/RHS"/>
</dbReference>
<feature type="transmembrane region" description="Helical" evidence="1">
    <location>
        <begin position="3195"/>
        <end position="3221"/>
    </location>
</feature>
<dbReference type="PROSITE" id="PS51782">
    <property type="entry name" value="LYSM"/>
    <property type="match status" value="1"/>
</dbReference>
<keyword evidence="1" id="KW-0812">Transmembrane</keyword>
<accession>A0A117UUA0</accession>
<dbReference type="Pfam" id="PF05593">
    <property type="entry name" value="RHS_repeat"/>
    <property type="match status" value="2"/>
</dbReference>
<sequence length="3670" mass="390851">MGDAVQGRSGDSVFVNGATGDLVIEKQDEFLVGLGPDVSIVRTYNSLGDATDDNGDNWRQSTDRHLTYDLATDVFTRVSGDGTKITYAWDPARLAYVAKDGAGAHSLIDQYSVAGGSSVSLEVTETGAVETRQFASGTEWSDPAQGLWDSEVAPAFDTIVKVSASVWKWTDGNTGSVETYNASGQLQSIADRDGRLLSYTYTGTQLTSITNSNGEWVKYTWNGNNLASVQTFATSTTATTRVFYTYDTSNRLSTVTVDLAPGTTTTPGTTATPGSSVYTTTYTYDGTSKRVASITQSDGSSLTIVYDDLCSGVHDGVMRVKTLTQTVASGVTRATSFVYANRTGGGIVTTVTDPSQQGTLLATTLESDANGNLVKITMPPASATASAQTTSFTYNADGTLWKVTDALGKVTAYTDYKNIATPPEYIANGLPTTITDKLGNQTTRVYGSIRKSDAAVFAYSAATPSSNFVDASLYVRNLLLSETTTASDDTVAYGASASHTTSYVYDAEGHLRFKLLAPEDVTVAGVVHKQSEVTEYRYNAAGILASEVGYPEWRYDFGTTVSGAPTEAQVTAQLGAIPDRNWIEIAAYGYDARGGLLSATKYGGADATTGAAATTNGYSQEKYVYDQAGRLLSAIDGTQNITSYVYDGMGRMIGTMGADLGVTTVSFQDKSSTTVVTLASGLVQTSLYNLAGDLIAQSDSQANLSSDLSSSSQWTSSGATRTTSTAVAGNAAYLYTVLAAGTSGTAVSAAQAVNANDTVVFEITLKAATGPNTNDRIGISGTTSSWGANGDSIATILSGPGTLVQAAGGLFDVSGLSTTTETRVRIVRRFAAAESAKAIVYVGNSGAGAVAGNTVILSAPIVQRSPGNLYDKLGRLRVTFDQRGYASYAVYDNAGRKTGDVAADGALVEYRYNADNQLIATIRYATRVTAANLISLLNPDTALGIADIRPVAAVGDEWAWRIYDNGGRVIETIAGDGAVTRLDYDESGNLVRQTEYFDRLSATTLADPANGLQAGTPRATMLLPTSAYSDWTYAGAYNQTRSFYDKQGRLIGSMDRYGGLAAIVYDESGRKIDEIHYEKQAASSFTNAAGAAVVRTSASFADLRANVVGQAGSERHIRYIYDGQVLRYVVDALGSVTQYDYDRSGEGTTTTRYANTLPGTTTDFTFDNVKALLVTLASSGNDRQTFAVVNLKGQVAYTIDGEGGVTGFAYDGAGNTIRSTRYSKTRPTTALPSAATMDAWIATTPSGATTTIALAPDIRVTRSFYDARGRLVYAVDGEGNVRETSYDEDGRVTAVTSYDNSVPLTDASQMADVTAAIAIDKASLAYSRTQRSYDQLGRLSNVTDALGVVTHYDYFATGEIWKQTAAYGTADAVVTSYTYDLAGRVGSKTEAAGTSIAAITSYTYDGLGNVVSATDPSLNVTYNYYDLMGRVTSNRDAEDYVTKTSYNSFGEVASVTRYAARTISTDKTSAPAVTTSSSDATTYSYFDLMGRVLWTRDAENYVTGTTYTCFGAVWTVTRYANTVTTAATLVPNPTLSANSDAKTTFEYDRLGRLKKTTDAEGKYESQTYTAFGGIDTKTNKLGGTTSYLYDHRGLMTSETMSMTSVDRTGTQQSSSVVNTYTYDGFGNRKTMVEAFSLTEVRSTSYGYDRNNRLSSVSGTAVPVLYPNASGVLTEGTGTTTTITRYDSLGNVTETLVQTTIGTSTTTLSRTLAWYDRLGRKSDEFKAGSTIDKGTLTHWSYYASGNVQAASVYGVEVTIAATAARPAAAPAGGSILRTTNYSYDKLDRLTETKVAGVLVGSYSGTAFSYNLSADITTTNLYDSAGNLVRQTDGRGDNTYFYYDKLNRKTEQVDRENYLTTWKLDEDGNTVDEVRYANGVVGAVTTAAAPQVNAPGVTPTSTVYLFTDAANDRATHFTYDRMGRRLTEVRNGVQATTINATSGVRTTATATSVITYTYNELGEVKSKREATGDKTVYDYDNMGRMTKETDLPAGSYNETTGAIIDLTNAPVTQFWYDGLGNLTRSDENGRATQYQYYASGKLKSLTNADNVVRTYYYDGAGNKVAEKYLRKAGDTTYDAMTYAYDAASRLTTQGYATVTGATWAKATNSDTTQMAYNAYGEVVGRGMNLTSAQITAGAYQDQFSYDNAGHMWRTTAGDGTVDLYVYDENGNQTLDITSSGKDKLTTADITTTDALLNNYVWAQDPLNPIAGKTQLDLTAAINLLTNNGANTVGAVVVQGMIVTHSLYDGRNQLTQTRMPLRDRTSLGTYSTSPYKNLKSYNAFGEVASETDARGNTSNYSYNTLGKVIKRELPAVNWTSENGTVASARPTENYFYDASGRVVGVQDANGNLNTRTLLAGTGYGKDDEALVLKEYHADGGMLERQYDLHHDLKVTINEVGKTESYLYDALGQLIEQDHQIRAAGSPGNDLTGAVAVQLKDFYDYDNLGHRILHTNSQLGGTVTETTAYDVQGRVTSQIDLGGDTTSYSYTWDGTLVTSGLGTFGGWSKVTTNSSLKTRTDKTDYFGHTIDMIDYGGHNYDYTFDLSGRLVGRVNTALGETVTWTYFNTGMMQSQVSSYGTTYYGSTITATYQYDADNHRTFEGYEGTTTSTNFWTGVTTTNAAIRHQHAYVTWDAAGRMTSLADNGHSDTGVNGYGPTQIDWEYDLGGDIRHMVASYRTINDQGAVSATATTQDYWYRYDAMNRFVTTRGILVVTDSSGYVQTNASGQNLVGDLARGNANATIRSNYRMPIPTGAVGTGNGFGQGHEIEWDKAGNRSKDTSYSYSIQTERYTGQGIALPDYYSNGVNAEIYTYSDDGYLSSVNINGGVRTRFMRDAMGRVTDYREYNVNGYVTTNPSTNAVYQRTATYSNKGLVTSDVVTSLQGTDTFVNSTTYYYNADTTGKGVTTGGTYMGGAVTLSSTAVTKNGTSQTGSASTNTLVWWGGAMQSLTNYDSGSTHNTSTFNYDQSGHLQSVYIQDGRSRTVNFVTDVNGQILARQESDNTTTQGDPKEIHYYFNGMGVGDISNNGTSDVDYATSIAQHTAASAGNGAFRNGATTGTSYADFDQSYDPINGLSYASTSSRYVVQGGDTLTSIAQAVWGDASFWYMIADANGLDGTETLVGGQSLILPNKVHNSHNNTSTYRVYDPNEAIGDTAPTAVAPPKHGGCGGFGQILVLLVAVVVAIYAGPEIISAVQGALGGLTAGGAVIAGSAGAIGGGIIGGAVTGALASVVSQGFGLAIGAQDSFSWKGVALGAIGGAVGGGLGASGLFSSVSKAGVTTFGSLGIKSAIIDAALKGAVSSAISQGIGVATGLQDRFDWTGVAAAGIGAGFGEAVGGWLKIPPGQTGNFGQQLGRNVAGGIANAAARSVIDGTDFGDNIMAALPDVIANTIGNLAADGIASLDRNAHAASLLPDGATPEQRQHVKEMLKAGVSDADIRSLYAQGLGVGQGLQLANGRNVAPLGASEVYNELPAIFYDDKIHGFPILNGGFSEPFYGKGLERAPGIFVTSEIDKTGRKTFTIQGDVAIDIMNYTRKNVDAAYLAPYLKGVNMSVNGFDGNTYKINLNFHEASIYENFAPSNSPYMTRNELPYMKINVDNSIGGGALAYFDPQDRSLHVDPRNYTSFAHDVPHELLHWLGMSHSSFEASVMYPYSNSSGHLLPQEIKALVEAYKK</sequence>
<protein>
    <recommendedName>
        <fullName evidence="2">LysM domain-containing protein</fullName>
    </recommendedName>
</protein>
<gene>
    <name evidence="3" type="ORF">AQZ52_09810</name>
</gene>
<proteinExistence type="predicted"/>
<dbReference type="InterPro" id="IPR031325">
    <property type="entry name" value="RHS_repeat"/>
</dbReference>
<dbReference type="NCBIfam" id="TIGR01643">
    <property type="entry name" value="YD_repeat_2x"/>
    <property type="match status" value="5"/>
</dbReference>
<evidence type="ECO:0000313" key="3">
    <source>
        <dbReference type="EMBL" id="KUR70995.1"/>
    </source>
</evidence>
<dbReference type="InterPro" id="IPR024079">
    <property type="entry name" value="MetalloPept_cat_dom_sf"/>
</dbReference>